<protein>
    <submittedName>
        <fullName evidence="1">Transcription factor MTB3</fullName>
    </submittedName>
</protein>
<keyword evidence="2" id="KW-1185">Reference proteome</keyword>
<organism evidence="1 2">
    <name type="scientific">Dissostichus eleginoides</name>
    <name type="common">Patagonian toothfish</name>
    <name type="synonym">Dissostichus amissus</name>
    <dbReference type="NCBI Taxonomy" id="100907"/>
    <lineage>
        <taxon>Eukaryota</taxon>
        <taxon>Metazoa</taxon>
        <taxon>Chordata</taxon>
        <taxon>Craniata</taxon>
        <taxon>Vertebrata</taxon>
        <taxon>Euteleostomi</taxon>
        <taxon>Actinopterygii</taxon>
        <taxon>Neopterygii</taxon>
        <taxon>Teleostei</taxon>
        <taxon>Neoteleostei</taxon>
        <taxon>Acanthomorphata</taxon>
        <taxon>Eupercaria</taxon>
        <taxon>Perciformes</taxon>
        <taxon>Notothenioidei</taxon>
        <taxon>Nototheniidae</taxon>
        <taxon>Dissostichus</taxon>
    </lineage>
</organism>
<evidence type="ECO:0000313" key="2">
    <source>
        <dbReference type="Proteomes" id="UP001228049"/>
    </source>
</evidence>
<feature type="non-terminal residue" evidence="1">
    <location>
        <position position="1"/>
    </location>
</feature>
<dbReference type="Proteomes" id="UP001228049">
    <property type="component" value="Unassembled WGS sequence"/>
</dbReference>
<accession>A0AAD9F710</accession>
<dbReference type="AlphaFoldDB" id="A0AAD9F710"/>
<sequence length="55" mass="6522">DLAGVLRRRVIFADWLGENHMLLDLTESRGGRNVWHNRRSIEEMHQAEAVEDKMY</sequence>
<dbReference type="EMBL" id="JASDAP010000016">
    <property type="protein sequence ID" value="KAK1890436.1"/>
    <property type="molecule type" value="Genomic_DNA"/>
</dbReference>
<feature type="non-terminal residue" evidence="1">
    <location>
        <position position="55"/>
    </location>
</feature>
<evidence type="ECO:0000313" key="1">
    <source>
        <dbReference type="EMBL" id="KAK1890436.1"/>
    </source>
</evidence>
<proteinExistence type="predicted"/>
<gene>
    <name evidence="1" type="ORF">KUDE01_015107</name>
</gene>
<name>A0AAD9F710_DISEL</name>
<reference evidence="1" key="1">
    <citation type="submission" date="2023-04" db="EMBL/GenBank/DDBJ databases">
        <title>Chromosome-level genome of Chaenocephalus aceratus.</title>
        <authorList>
            <person name="Park H."/>
        </authorList>
    </citation>
    <scope>NUCLEOTIDE SEQUENCE</scope>
    <source>
        <strain evidence="1">DE</strain>
        <tissue evidence="1">Muscle</tissue>
    </source>
</reference>
<comment type="caution">
    <text evidence="1">The sequence shown here is derived from an EMBL/GenBank/DDBJ whole genome shotgun (WGS) entry which is preliminary data.</text>
</comment>